<proteinExistence type="predicted"/>
<gene>
    <name evidence="3" type="primary">LOC111732554</name>
</gene>
<dbReference type="Proteomes" id="UP000515202">
    <property type="component" value="Unplaced"/>
</dbReference>
<dbReference type="GeneID" id="111732554"/>
<dbReference type="AlphaFoldDB" id="A0A6P6BYP9"/>
<dbReference type="OrthoDB" id="9627220at2759"/>
<reference evidence="3" key="1">
    <citation type="submission" date="2025-08" db="UniProtKB">
        <authorList>
            <consortium name="RefSeq"/>
        </authorList>
    </citation>
    <scope>IDENTIFICATION</scope>
    <source>
        <tissue evidence="3">Kidney</tissue>
    </source>
</reference>
<organism evidence="2 3">
    <name type="scientific">Pteropus vampyrus</name>
    <name type="common">Large flying fox</name>
    <dbReference type="NCBI Taxonomy" id="132908"/>
    <lineage>
        <taxon>Eukaryota</taxon>
        <taxon>Metazoa</taxon>
        <taxon>Chordata</taxon>
        <taxon>Craniata</taxon>
        <taxon>Vertebrata</taxon>
        <taxon>Euteleostomi</taxon>
        <taxon>Mammalia</taxon>
        <taxon>Eutheria</taxon>
        <taxon>Laurasiatheria</taxon>
        <taxon>Chiroptera</taxon>
        <taxon>Yinpterochiroptera</taxon>
        <taxon>Pteropodoidea</taxon>
        <taxon>Pteropodidae</taxon>
        <taxon>Pteropodinae</taxon>
        <taxon>Pteropus</taxon>
    </lineage>
</organism>
<dbReference type="RefSeq" id="XP_023380266.1">
    <property type="nucleotide sequence ID" value="XM_023524498.1"/>
</dbReference>
<evidence type="ECO:0000313" key="3">
    <source>
        <dbReference type="RefSeq" id="XP_023380266.1"/>
    </source>
</evidence>
<keyword evidence="2" id="KW-1185">Reference proteome</keyword>
<evidence type="ECO:0000313" key="2">
    <source>
        <dbReference type="Proteomes" id="UP000515202"/>
    </source>
</evidence>
<feature type="compositionally biased region" description="Low complexity" evidence="1">
    <location>
        <begin position="102"/>
        <end position="111"/>
    </location>
</feature>
<feature type="region of interest" description="Disordered" evidence="1">
    <location>
        <begin position="100"/>
        <end position="126"/>
    </location>
</feature>
<sequence length="126" mass="14182">MKNLQRPLHDHLQVDAALQAPSAQLLAVDPRIHKQNAILQIYLQKVPTAFGCYPEQARHQLLQLQPQVLGDAAHESAVFSLLEDRVVDLAAPSLPDCEEQKQQLQSLSAQSPFSKTEHRIRHRLAK</sequence>
<name>A0A6P6BYP9_PTEVA</name>
<dbReference type="KEGG" id="pvp:111732554"/>
<protein>
    <submittedName>
        <fullName evidence="3">Uncharacterized protein LOC111732554</fullName>
    </submittedName>
</protein>
<accession>A0A6P6BYP9</accession>
<evidence type="ECO:0000256" key="1">
    <source>
        <dbReference type="SAM" id="MobiDB-lite"/>
    </source>
</evidence>